<comment type="function">
    <text evidence="2">Catalyzes the 6-electron oxidation of protoporphyrinogen-IX to form protoporphyrin-IX.</text>
</comment>
<comment type="caution">
    <text evidence="26">The sequence shown here is derived from an EMBL/GenBank/DDBJ whole genome shotgun (WGS) entry which is preliminary data.</text>
</comment>
<reference evidence="26 27" key="1">
    <citation type="journal article" date="2018" name="Mol. Plant">
        <title>The genome of Artemisia annua provides insight into the evolution of Asteraceae family and artemisinin biosynthesis.</title>
        <authorList>
            <person name="Shen Q."/>
            <person name="Zhang L."/>
            <person name="Liao Z."/>
            <person name="Wang S."/>
            <person name="Yan T."/>
            <person name="Shi P."/>
            <person name="Liu M."/>
            <person name="Fu X."/>
            <person name="Pan Q."/>
            <person name="Wang Y."/>
            <person name="Lv Z."/>
            <person name="Lu X."/>
            <person name="Zhang F."/>
            <person name="Jiang W."/>
            <person name="Ma Y."/>
            <person name="Chen M."/>
            <person name="Hao X."/>
            <person name="Li L."/>
            <person name="Tang Y."/>
            <person name="Lv G."/>
            <person name="Zhou Y."/>
            <person name="Sun X."/>
            <person name="Brodelius P.E."/>
            <person name="Rose J.K.C."/>
            <person name="Tang K."/>
        </authorList>
    </citation>
    <scope>NUCLEOTIDE SEQUENCE [LARGE SCALE GENOMIC DNA]</scope>
    <source>
        <strain evidence="27">cv. Huhao1</strain>
        <tissue evidence="26">Leaf</tissue>
    </source>
</reference>
<evidence type="ECO:0000313" key="26">
    <source>
        <dbReference type="EMBL" id="PWA79689.1"/>
    </source>
</evidence>
<comment type="similarity">
    <text evidence="7">Belongs to the DHHC palmitoyltransferase family.</text>
</comment>
<comment type="catalytic activity">
    <reaction evidence="21">
        <text>protoporphyrinogen IX + 3 O2 = protoporphyrin IX + 3 H2O2</text>
        <dbReference type="Rhea" id="RHEA:25576"/>
        <dbReference type="ChEBI" id="CHEBI:15379"/>
        <dbReference type="ChEBI" id="CHEBI:16240"/>
        <dbReference type="ChEBI" id="CHEBI:57306"/>
        <dbReference type="ChEBI" id="CHEBI:57307"/>
        <dbReference type="EC" id="1.3.3.4"/>
    </reaction>
</comment>
<evidence type="ECO:0000256" key="11">
    <source>
        <dbReference type="ARBA" id="ARBA00022630"/>
    </source>
</evidence>
<feature type="transmembrane region" description="Helical" evidence="23">
    <location>
        <begin position="1036"/>
        <end position="1055"/>
    </location>
</feature>
<feature type="transmembrane region" description="Helical" evidence="23">
    <location>
        <begin position="1234"/>
        <end position="1259"/>
    </location>
</feature>
<evidence type="ECO:0000256" key="20">
    <source>
        <dbReference type="ARBA" id="ARBA00023244"/>
    </source>
</evidence>
<evidence type="ECO:0000256" key="16">
    <source>
        <dbReference type="ARBA" id="ARBA00022989"/>
    </source>
</evidence>
<dbReference type="GO" id="GO:0016409">
    <property type="term" value="F:palmitoyltransferase activity"/>
    <property type="evidence" value="ECO:0007669"/>
    <property type="project" value="InterPro"/>
</dbReference>
<dbReference type="EC" id="1.3.3.4" evidence="9"/>
<dbReference type="Gene3D" id="3.50.50.60">
    <property type="entry name" value="FAD/NAD(P)-binding domain"/>
    <property type="match status" value="2"/>
</dbReference>
<dbReference type="SUPFAM" id="SSF51905">
    <property type="entry name" value="FAD/NAD(P)-binding domain"/>
    <property type="match status" value="2"/>
</dbReference>
<evidence type="ECO:0000256" key="3">
    <source>
        <dbReference type="ARBA" id="ARBA00004127"/>
    </source>
</evidence>
<comment type="subcellular location">
    <subcellularLocation>
        <location evidence="3">Endomembrane system</location>
        <topology evidence="3">Multi-pass membrane protein</topology>
    </subcellularLocation>
    <subcellularLocation>
        <location evidence="4">Plastid</location>
        <location evidence="4">Chloroplast</location>
    </subcellularLocation>
</comment>
<keyword evidence="27" id="KW-1185">Reference proteome</keyword>
<evidence type="ECO:0000256" key="22">
    <source>
        <dbReference type="SAM" id="MobiDB-lite"/>
    </source>
</evidence>
<dbReference type="STRING" id="35608.A0A2U1P1Q5"/>
<dbReference type="SUPFAM" id="SSF54373">
    <property type="entry name" value="FAD-linked reductases, C-terminal domain"/>
    <property type="match status" value="2"/>
</dbReference>
<evidence type="ECO:0000256" key="9">
    <source>
        <dbReference type="ARBA" id="ARBA00012867"/>
    </source>
</evidence>
<feature type="domain" description="Amine oxidase" evidence="25">
    <location>
        <begin position="544"/>
        <end position="1003"/>
    </location>
</feature>
<dbReference type="Proteomes" id="UP000245207">
    <property type="component" value="Unassembled WGS sequence"/>
</dbReference>
<evidence type="ECO:0000256" key="12">
    <source>
        <dbReference type="ARBA" id="ARBA00022640"/>
    </source>
</evidence>
<dbReference type="FunFam" id="1.10.3110.10:FF:000002">
    <property type="entry name" value="Protoporphyrinogen oxidase"/>
    <property type="match status" value="2"/>
</dbReference>
<evidence type="ECO:0000256" key="18">
    <source>
        <dbReference type="ARBA" id="ARBA00023133"/>
    </source>
</evidence>
<feature type="domain" description="Amine oxidase" evidence="25">
    <location>
        <begin position="83"/>
        <end position="447"/>
    </location>
</feature>
<dbReference type="Pfam" id="PF01529">
    <property type="entry name" value="DHHC"/>
    <property type="match status" value="1"/>
</dbReference>
<dbReference type="InterPro" id="IPR050464">
    <property type="entry name" value="Zeta_carotene_desat/Oxidored"/>
</dbReference>
<evidence type="ECO:0000256" key="23">
    <source>
        <dbReference type="SAM" id="Phobius"/>
    </source>
</evidence>
<protein>
    <recommendedName>
        <fullName evidence="9">protoporphyrinogen oxidase</fullName>
        <ecNumber evidence="9">1.3.3.4</ecNumber>
    </recommendedName>
</protein>
<evidence type="ECO:0000256" key="6">
    <source>
        <dbReference type="ARBA" id="ARBA00005173"/>
    </source>
</evidence>
<evidence type="ECO:0000256" key="5">
    <source>
        <dbReference type="ARBA" id="ARBA00005073"/>
    </source>
</evidence>
<sequence length="1462" mass="160823">MTSLTDLTSVTHHRNLSPLTTFTPRRVHLTRHTSSHTPRRVRSTRHRLRCSVAKDTPPVTPVASSDVSHSGGMVDCVVVGGGISGLCIAQALVTKHGTNEVVVTEARERVGGNINTVEKDGYLWEEGPNSFQPSDAMLTMVVDCGLKDDLVLGDPTAPRFVLWNGDLKPVPSSPSDIPFFDLLSFSGKLRAGFGALGLRPPPPDHEESIEEFVRRNLGDEVFERLIEPFCSGVYAGDPAKLSMKAAFGKVWNLEQNGGSIIGGAFKAIQKRNKSAKPARDPRLPTPKGQTVGSFRKGQAMLPKAISEKLGSRVKLSWKLIGISKLENRGYSLTYETPNGVESVQTKTVVMTVPSYVASDLLRPLSSEAADSLSKFYYPPVAAVSVSYPKEAIRDDRLIDGQLKGFGQLHPRSQGVETLGTIYSSSLFPNRAPPGRVLLLNYIGGATNPGILSKFGFTYIVVCILTISCTSTHHRNLSPLTTLTPRRVHLTRHTSSHTPRRVRSTRHLLRCSVAKDTPPVTPVPSPSDVAHSGGMVDCVVVGGGISGLCIAQALVTKHATNEVVVTEARERVGGNINTVEKDGYLWEEGPNSFQPSDAMLTMVVDCGLKDDLVLGDPTAPRFVLWNGDLKPVPSSPSDIPFFDLLSFSGKLRAGFGALGLRPPPPDHEESIEEFVRRNLGDEVFERLIEPFCSGVYAGDPAKLSMKAAFGKVWKLEQNGGSIIGGAFKAIQKRNKSAKPARDPRLPTPKGQTVGSFRKGQAMLPKAISEKLGSRVKLSWKLIGISKLENRGYSLTYETPNGVESVQTKTVVMTVPSYVASDLLRPLSSEAADSLSKFYYPPVAAVSVSYPKEAIRDDRLIDGQLKGFGQLHPRSQGVETLGTIYSSSLFPNRAPPGRVLLLNYIGGATNPGILSKTESQLVEAVDRDLRKMLINPKAGDPLALGVKVWPKAIPQFLIGHYDILETAKNTLIYEGFRGMFLGGNYVSGVALGRCVENAYDIAADIVGMAIYGFLVAAFYTFLGLFVGSRTALIVVNSVYSFTAFAVMFLFIRCTAINPTDKMNSKKKKKTSKSMQNQLNYGSILGHIVMRFFTKIERKILRKFIRRKYLDPLSTTAQMEPLLPFPLVIKDDSVSPGPLQDDISFCVLCDFQVKKHSKHCRTCNRCVEGFDHHCRWLNNCVGKKNYRTFILLLVFVLLMLMIEGGTAVAIFVRCFTDARGLNRELVKYLHFHFPRGVLAAICVLLVLLTAYGSAALGQLFFFHVVLIRKGMRTYDYIMAMKEENALMEEDMSEDDSDLSSDESIDLDSPEKTRFAICRERIPETQEQILSVRIDKEPESTKKQGGFRAGISPWKLIKMSREKAQLAAEKARERFMKHEDGDSIKPLPLETKSGPSNIGVTPLVVKGMVSSPRRRFSVSPSQKQKYKSNFDLKLTEVSRELDTYISRQVLCSAIKKGDNEPSPSPR</sequence>
<evidence type="ECO:0000256" key="8">
    <source>
        <dbReference type="ARBA" id="ARBA00010551"/>
    </source>
</evidence>
<dbReference type="NCBIfam" id="TIGR00562">
    <property type="entry name" value="proto_IX_ox"/>
    <property type="match status" value="2"/>
</dbReference>
<dbReference type="EMBL" id="PKPP01001822">
    <property type="protein sequence ID" value="PWA79689.1"/>
    <property type="molecule type" value="Genomic_DNA"/>
</dbReference>
<accession>A0A2U1P1Q5</accession>
<keyword evidence="16 23" id="KW-1133">Transmembrane helix</keyword>
<dbReference type="GO" id="GO:0006782">
    <property type="term" value="P:protoporphyrinogen IX biosynthetic process"/>
    <property type="evidence" value="ECO:0007669"/>
    <property type="project" value="UniProtKB-UniPathway"/>
</dbReference>
<comment type="cofactor">
    <cofactor evidence="1">
        <name>FAD</name>
        <dbReference type="ChEBI" id="CHEBI:57692"/>
    </cofactor>
</comment>
<feature type="transmembrane region" description="Helical" evidence="23">
    <location>
        <begin position="1075"/>
        <end position="1091"/>
    </location>
</feature>
<keyword evidence="10" id="KW-0150">Chloroplast</keyword>
<keyword evidence="14" id="KW-0274">FAD</keyword>
<name>A0A2U1P1Q5_ARTAN</name>
<keyword evidence="11" id="KW-0285">Flavoprotein</keyword>
<evidence type="ECO:0000256" key="15">
    <source>
        <dbReference type="ARBA" id="ARBA00022946"/>
    </source>
</evidence>
<dbReference type="PANTHER" id="PTHR42923:SF3">
    <property type="entry name" value="PROTOPORPHYRINOGEN OXIDASE"/>
    <property type="match status" value="1"/>
</dbReference>
<evidence type="ECO:0000259" key="24">
    <source>
        <dbReference type="Pfam" id="PF01529"/>
    </source>
</evidence>
<dbReference type="PANTHER" id="PTHR42923">
    <property type="entry name" value="PROTOPORPHYRINOGEN OXIDASE"/>
    <property type="match status" value="1"/>
</dbReference>
<evidence type="ECO:0000259" key="25">
    <source>
        <dbReference type="Pfam" id="PF01593"/>
    </source>
</evidence>
<dbReference type="InterPro" id="IPR002937">
    <property type="entry name" value="Amino_oxidase"/>
</dbReference>
<feature type="domain" description="Palmitoyltransferase DHHC" evidence="24">
    <location>
        <begin position="1138"/>
        <end position="1274"/>
    </location>
</feature>
<evidence type="ECO:0000256" key="4">
    <source>
        <dbReference type="ARBA" id="ARBA00004229"/>
    </source>
</evidence>
<evidence type="ECO:0000256" key="21">
    <source>
        <dbReference type="ARBA" id="ARBA00047554"/>
    </source>
</evidence>
<evidence type="ECO:0000256" key="14">
    <source>
        <dbReference type="ARBA" id="ARBA00022827"/>
    </source>
</evidence>
<keyword evidence="13 23" id="KW-0812">Transmembrane</keyword>
<evidence type="ECO:0000256" key="2">
    <source>
        <dbReference type="ARBA" id="ARBA00002600"/>
    </source>
</evidence>
<dbReference type="PROSITE" id="PS50216">
    <property type="entry name" value="DHHC"/>
    <property type="match status" value="1"/>
</dbReference>
<dbReference type="GO" id="GO:0009534">
    <property type="term" value="C:chloroplast thylakoid"/>
    <property type="evidence" value="ECO:0007669"/>
    <property type="project" value="TreeGrafter"/>
</dbReference>
<proteinExistence type="inferred from homology"/>
<dbReference type="GO" id="GO:0012505">
    <property type="term" value="C:endomembrane system"/>
    <property type="evidence" value="ECO:0007669"/>
    <property type="project" value="UniProtKB-SubCell"/>
</dbReference>
<dbReference type="InterPro" id="IPR004572">
    <property type="entry name" value="Protoporphyrinogen_oxidase"/>
</dbReference>
<organism evidence="26 27">
    <name type="scientific">Artemisia annua</name>
    <name type="common">Sweet wormwood</name>
    <dbReference type="NCBI Taxonomy" id="35608"/>
    <lineage>
        <taxon>Eukaryota</taxon>
        <taxon>Viridiplantae</taxon>
        <taxon>Streptophyta</taxon>
        <taxon>Embryophyta</taxon>
        <taxon>Tracheophyta</taxon>
        <taxon>Spermatophyta</taxon>
        <taxon>Magnoliopsida</taxon>
        <taxon>eudicotyledons</taxon>
        <taxon>Gunneridae</taxon>
        <taxon>Pentapetalae</taxon>
        <taxon>asterids</taxon>
        <taxon>campanulids</taxon>
        <taxon>Asterales</taxon>
        <taxon>Asteraceae</taxon>
        <taxon>Asteroideae</taxon>
        <taxon>Anthemideae</taxon>
        <taxon>Artemisiinae</taxon>
        <taxon>Artemisia</taxon>
    </lineage>
</organism>
<evidence type="ECO:0000256" key="13">
    <source>
        <dbReference type="ARBA" id="ARBA00022692"/>
    </source>
</evidence>
<keyword evidence="19 23" id="KW-0472">Membrane</keyword>
<evidence type="ECO:0000256" key="17">
    <source>
        <dbReference type="ARBA" id="ARBA00023002"/>
    </source>
</evidence>
<dbReference type="Pfam" id="PF01593">
    <property type="entry name" value="Amino_oxidase"/>
    <property type="match status" value="2"/>
</dbReference>
<dbReference type="UniPathway" id="UPA00251">
    <property type="reaction ID" value="UER00324"/>
</dbReference>
<comment type="pathway">
    <text evidence="5">Porphyrin-containing compound metabolism; protoporphyrin-IX biosynthesis; protoporphyrin-IX from protoporphyrinogen-IX: step 1/1.</text>
</comment>
<evidence type="ECO:0000256" key="19">
    <source>
        <dbReference type="ARBA" id="ARBA00023136"/>
    </source>
</evidence>
<comment type="pathway">
    <text evidence="6">Porphyrin-containing compound metabolism; chlorophyll biosynthesis.</text>
</comment>
<gene>
    <name evidence="26" type="ORF">CTI12_AA204600</name>
</gene>
<evidence type="ECO:0000313" key="27">
    <source>
        <dbReference type="Proteomes" id="UP000245207"/>
    </source>
</evidence>
<evidence type="ECO:0000256" key="7">
    <source>
        <dbReference type="ARBA" id="ARBA00008574"/>
    </source>
</evidence>
<evidence type="ECO:0000256" key="10">
    <source>
        <dbReference type="ARBA" id="ARBA00022528"/>
    </source>
</evidence>
<comment type="similarity">
    <text evidence="8">Belongs to the protoporphyrinogen/coproporphyrinogen oxidase family. Protoporphyrinogen oxidase subfamily.</text>
</comment>
<dbReference type="InterPro" id="IPR001594">
    <property type="entry name" value="Palmitoyltrfase_DHHC"/>
</dbReference>
<feature type="region of interest" description="Disordered" evidence="22">
    <location>
        <begin position="271"/>
        <end position="293"/>
    </location>
</feature>
<feature type="region of interest" description="Disordered" evidence="22">
    <location>
        <begin position="732"/>
        <end position="754"/>
    </location>
</feature>
<feature type="transmembrane region" description="Helical" evidence="23">
    <location>
        <begin position="1186"/>
        <end position="1209"/>
    </location>
</feature>
<evidence type="ECO:0000256" key="1">
    <source>
        <dbReference type="ARBA" id="ARBA00001974"/>
    </source>
</evidence>
<keyword evidence="12" id="KW-0934">Plastid</keyword>
<keyword evidence="17" id="KW-0560">Oxidoreductase</keyword>
<keyword evidence="15" id="KW-0809">Transit peptide</keyword>
<dbReference type="Gene3D" id="1.10.3110.10">
    <property type="entry name" value="protoporphyrinogen ix oxidase, domain 3"/>
    <property type="match status" value="2"/>
</dbReference>
<dbReference type="InterPro" id="IPR036188">
    <property type="entry name" value="FAD/NAD-bd_sf"/>
</dbReference>
<dbReference type="OrthoDB" id="419752at2759"/>
<keyword evidence="20" id="KW-0627">Porphyrin biosynthesis</keyword>
<dbReference type="Gene3D" id="3.90.660.20">
    <property type="entry name" value="Protoporphyrinogen oxidase, mitochondrial, domain 2"/>
    <property type="match status" value="2"/>
</dbReference>
<keyword evidence="18" id="KW-0350">Heme biosynthesis</keyword>
<dbReference type="GO" id="GO:0004729">
    <property type="term" value="F:oxygen-dependent protoporphyrinogen oxidase activity"/>
    <property type="evidence" value="ECO:0007669"/>
    <property type="project" value="UniProtKB-EC"/>
</dbReference>
<feature type="transmembrane region" description="Helical" evidence="23">
    <location>
        <begin position="1003"/>
        <end position="1024"/>
    </location>
</feature>